<keyword evidence="1" id="KW-0175">Coiled coil</keyword>
<evidence type="ECO:0000256" key="2">
    <source>
        <dbReference type="SAM" id="MobiDB-lite"/>
    </source>
</evidence>
<feature type="coiled-coil region" evidence="1">
    <location>
        <begin position="275"/>
        <end position="302"/>
    </location>
</feature>
<protein>
    <submittedName>
        <fullName evidence="4">Uncharacterized protein LOC104235309</fullName>
    </submittedName>
</protein>
<evidence type="ECO:0000313" key="3">
    <source>
        <dbReference type="Proteomes" id="UP000189701"/>
    </source>
</evidence>
<organism evidence="3 4">
    <name type="scientific">Nicotiana sylvestris</name>
    <name type="common">Wood tobacco</name>
    <name type="synonym">South American tobacco</name>
    <dbReference type="NCBI Taxonomy" id="4096"/>
    <lineage>
        <taxon>Eukaryota</taxon>
        <taxon>Viridiplantae</taxon>
        <taxon>Streptophyta</taxon>
        <taxon>Embryophyta</taxon>
        <taxon>Tracheophyta</taxon>
        <taxon>Spermatophyta</taxon>
        <taxon>Magnoliopsida</taxon>
        <taxon>eudicotyledons</taxon>
        <taxon>Gunneridae</taxon>
        <taxon>Pentapetalae</taxon>
        <taxon>asterids</taxon>
        <taxon>lamiids</taxon>
        <taxon>Solanales</taxon>
        <taxon>Solanaceae</taxon>
        <taxon>Nicotianoideae</taxon>
        <taxon>Nicotianeae</taxon>
        <taxon>Nicotiana</taxon>
    </lineage>
</organism>
<reference evidence="3" key="1">
    <citation type="journal article" date="2013" name="Genome Biol.">
        <title>Reference genomes and transcriptomes of Nicotiana sylvestris and Nicotiana tomentosiformis.</title>
        <authorList>
            <person name="Sierro N."/>
            <person name="Battey J.N."/>
            <person name="Ouadi S."/>
            <person name="Bovet L."/>
            <person name="Goepfert S."/>
            <person name="Bakaher N."/>
            <person name="Peitsch M.C."/>
            <person name="Ivanov N.V."/>
        </authorList>
    </citation>
    <scope>NUCLEOTIDE SEQUENCE [LARGE SCALE GENOMIC DNA]</scope>
</reference>
<dbReference type="Pfam" id="PF03004">
    <property type="entry name" value="Transposase_24"/>
    <property type="match status" value="1"/>
</dbReference>
<sequence length="306" mass="35012">MTFESSILGNLEPRKVRGPTLLKDIWKLPSGKVVDVPFNNRNQAIGEKGRKLASFLGIIARTPELTPLHVDDWRNFDKEEKKKLVDFVRKKFSIPRRGEAYVLKSLGKKWKDYKCELRGEYLRKYKTKDLLLKNRPSRIPRDQWSGLVAYWLSDKAKRRSQSNRNNRANQKMPHTGGSKSIATLMDEQAVNGIEPTRAQVFILTYTKRKDEMINERTNNSESSTDQPPRGVAWEGDVYSQVFGNDKSGYVRGLGLGPTPSGLWGSKSSLENIIGEDSSNEAVQRLTQEITELKDKHNEEMNLMKQN</sequence>
<dbReference type="RefSeq" id="XP_009787347.1">
    <property type="nucleotide sequence ID" value="XM_009789045.1"/>
</dbReference>
<dbReference type="AlphaFoldDB" id="A0A1U7X5G7"/>
<accession>A0A1U7X5G7</accession>
<evidence type="ECO:0000313" key="4">
    <source>
        <dbReference type="RefSeq" id="XP_009787347.1"/>
    </source>
</evidence>
<feature type="region of interest" description="Disordered" evidence="2">
    <location>
        <begin position="158"/>
        <end position="179"/>
    </location>
</feature>
<dbReference type="Proteomes" id="UP000189701">
    <property type="component" value="Unplaced"/>
</dbReference>
<dbReference type="PANTHER" id="PTHR33144:SF46">
    <property type="entry name" value="OS04G0610000 PROTEIN"/>
    <property type="match status" value="1"/>
</dbReference>
<dbReference type="STRING" id="4096.A0A1U7X5G7"/>
<evidence type="ECO:0000256" key="1">
    <source>
        <dbReference type="SAM" id="Coils"/>
    </source>
</evidence>
<keyword evidence="3" id="KW-1185">Reference proteome</keyword>
<gene>
    <name evidence="4" type="primary">LOC104235309</name>
</gene>
<dbReference type="PANTHER" id="PTHR33144">
    <property type="entry name" value="OS10G0409366 PROTEIN-RELATED"/>
    <property type="match status" value="1"/>
</dbReference>
<dbReference type="OrthoDB" id="1297232at2759"/>
<reference evidence="4" key="2">
    <citation type="submission" date="2025-08" db="UniProtKB">
        <authorList>
            <consortium name="RefSeq"/>
        </authorList>
    </citation>
    <scope>IDENTIFICATION</scope>
    <source>
        <tissue evidence="4">Leaf</tissue>
    </source>
</reference>
<name>A0A1U7X5G7_NICSY</name>
<dbReference type="InterPro" id="IPR004252">
    <property type="entry name" value="Probable_transposase_24"/>
</dbReference>
<dbReference type="eggNOG" id="ENOG502S1G5">
    <property type="taxonomic scope" value="Eukaryota"/>
</dbReference>
<proteinExistence type="predicted"/>